<dbReference type="SUPFAM" id="SSF56399">
    <property type="entry name" value="ADP-ribosylation"/>
    <property type="match status" value="1"/>
</dbReference>
<organism evidence="4">
    <name type="scientific">Alexandrium monilatum</name>
    <dbReference type="NCBI Taxonomy" id="311494"/>
    <lineage>
        <taxon>Eukaryota</taxon>
        <taxon>Sar</taxon>
        <taxon>Alveolata</taxon>
        <taxon>Dinophyceae</taxon>
        <taxon>Gonyaulacales</taxon>
        <taxon>Pyrocystaceae</taxon>
        <taxon>Alexandrium</taxon>
    </lineage>
</organism>
<dbReference type="InterPro" id="IPR012317">
    <property type="entry name" value="Poly(ADP-ribose)pol_cat_dom"/>
</dbReference>
<feature type="compositionally biased region" description="Polar residues" evidence="2">
    <location>
        <begin position="105"/>
        <end position="117"/>
    </location>
</feature>
<keyword evidence="1" id="KW-0808">Transferase</keyword>
<dbReference type="EC" id="2.4.2.-" evidence="1"/>
<accession>A0A7S4T592</accession>
<feature type="domain" description="PARP catalytic" evidence="3">
    <location>
        <begin position="1"/>
        <end position="148"/>
    </location>
</feature>
<evidence type="ECO:0000256" key="2">
    <source>
        <dbReference type="SAM" id="MobiDB-lite"/>
    </source>
</evidence>
<dbReference type="PANTHER" id="PTHR45740:SF2">
    <property type="entry name" value="POLY [ADP-RIBOSE] POLYMERASE"/>
    <property type="match status" value="1"/>
</dbReference>
<dbReference type="PROSITE" id="PS51059">
    <property type="entry name" value="PARP_CATALYTIC"/>
    <property type="match status" value="1"/>
</dbReference>
<evidence type="ECO:0000256" key="1">
    <source>
        <dbReference type="RuleBase" id="RU362114"/>
    </source>
</evidence>
<keyword evidence="1" id="KW-0328">Glycosyltransferase</keyword>
<dbReference type="InterPro" id="IPR051712">
    <property type="entry name" value="ARTD-AVP"/>
</dbReference>
<dbReference type="GO" id="GO:0003950">
    <property type="term" value="F:NAD+ poly-ADP-ribosyltransferase activity"/>
    <property type="evidence" value="ECO:0007669"/>
    <property type="project" value="UniProtKB-UniRule"/>
</dbReference>
<reference evidence="4" key="1">
    <citation type="submission" date="2021-01" db="EMBL/GenBank/DDBJ databases">
        <authorList>
            <person name="Corre E."/>
            <person name="Pelletier E."/>
            <person name="Niang G."/>
            <person name="Scheremetjew M."/>
            <person name="Finn R."/>
            <person name="Kale V."/>
            <person name="Holt S."/>
            <person name="Cochrane G."/>
            <person name="Meng A."/>
            <person name="Brown T."/>
            <person name="Cohen L."/>
        </authorList>
    </citation>
    <scope>NUCLEOTIDE SEQUENCE</scope>
    <source>
        <strain evidence="4">CCMP3105</strain>
    </source>
</reference>
<dbReference type="PANTHER" id="PTHR45740">
    <property type="entry name" value="POLY [ADP-RIBOSE] POLYMERASE"/>
    <property type="match status" value="1"/>
</dbReference>
<gene>
    <name evidence="4" type="ORF">AMON00008_LOCUS62725</name>
</gene>
<sequence>MTAGLDGGINELYLTHGTKPEVVLSVISGGLNERYSGGVFGHGTYFAEDLGKNDQYVTEDVKFGDHAELHKELYSHVRHPGKVFYVFLCRVAFGHFCTTRDARTDSSGASIWPRTSGSWPSSRTSIPRSRSTACWTRSGARSSGTVNL</sequence>
<feature type="region of interest" description="Disordered" evidence="2">
    <location>
        <begin position="102"/>
        <end position="125"/>
    </location>
</feature>
<dbReference type="Gene3D" id="3.90.228.10">
    <property type="match status" value="1"/>
</dbReference>
<dbReference type="Pfam" id="PF00644">
    <property type="entry name" value="PARP"/>
    <property type="match status" value="1"/>
</dbReference>
<dbReference type="EMBL" id="HBNR01087500">
    <property type="protein sequence ID" value="CAE4665671.1"/>
    <property type="molecule type" value="Transcribed_RNA"/>
</dbReference>
<name>A0A7S4T592_9DINO</name>
<protein>
    <recommendedName>
        <fullName evidence="1">Poly [ADP-ribose] polymerase</fullName>
        <shortName evidence="1">PARP</shortName>
        <ecNumber evidence="1">2.4.2.-</ecNumber>
    </recommendedName>
</protein>
<proteinExistence type="predicted"/>
<evidence type="ECO:0000259" key="3">
    <source>
        <dbReference type="PROSITE" id="PS51059"/>
    </source>
</evidence>
<keyword evidence="1" id="KW-0520">NAD</keyword>
<evidence type="ECO:0000313" key="4">
    <source>
        <dbReference type="EMBL" id="CAE4665671.1"/>
    </source>
</evidence>
<dbReference type="GO" id="GO:1990404">
    <property type="term" value="F:NAD+-protein mono-ADP-ribosyltransferase activity"/>
    <property type="evidence" value="ECO:0007669"/>
    <property type="project" value="TreeGrafter"/>
</dbReference>
<dbReference type="AlphaFoldDB" id="A0A7S4T592"/>
<dbReference type="GO" id="GO:0005634">
    <property type="term" value="C:nucleus"/>
    <property type="evidence" value="ECO:0007669"/>
    <property type="project" value="TreeGrafter"/>
</dbReference>